<dbReference type="AlphaFoldDB" id="A0A0C7RA40"/>
<sequence length="156" mass="17596">MRKIKKYIVILSFSLTAFILSGCGINNDKSLNSIVSEINSKVPLNNMQKGDSKALKRFFGLNSNEFKDFVLYTPKSTMDVEEMLIVKLKDKSQAQGVEDAIDSRVNKQIESFSGYGPKQVALLQDYEVKSKGNYVFYSVSNNLEKITDAFKESIKN</sequence>
<evidence type="ECO:0000313" key="3">
    <source>
        <dbReference type="Proteomes" id="UP000049127"/>
    </source>
</evidence>
<feature type="signal peptide" evidence="1">
    <location>
        <begin position="1"/>
        <end position="21"/>
    </location>
</feature>
<dbReference type="RefSeq" id="WP_055335708.1">
    <property type="nucleotide sequence ID" value="NZ_CDNF01000008.1"/>
</dbReference>
<keyword evidence="1" id="KW-0732">Signal</keyword>
<dbReference type="Pfam" id="PF14270">
    <property type="entry name" value="DUF4358"/>
    <property type="match status" value="1"/>
</dbReference>
<accession>A0A0C7RA40</accession>
<keyword evidence="2" id="KW-0449">Lipoprotein</keyword>
<protein>
    <submittedName>
        <fullName evidence="2">Lipoprotein</fullName>
    </submittedName>
</protein>
<dbReference type="PROSITE" id="PS51257">
    <property type="entry name" value="PROKAR_LIPOPROTEIN"/>
    <property type="match status" value="1"/>
</dbReference>
<evidence type="ECO:0000313" key="2">
    <source>
        <dbReference type="EMBL" id="CEQ04844.1"/>
    </source>
</evidence>
<gene>
    <name evidence="2" type="ORF">R28058_25611</name>
</gene>
<name>A0A0C7RA40_PARSO</name>
<organism evidence="2 3">
    <name type="scientific">Paraclostridium sordellii</name>
    <name type="common">Clostridium sordellii</name>
    <dbReference type="NCBI Taxonomy" id="1505"/>
    <lineage>
        <taxon>Bacteria</taxon>
        <taxon>Bacillati</taxon>
        <taxon>Bacillota</taxon>
        <taxon>Clostridia</taxon>
        <taxon>Peptostreptococcales</taxon>
        <taxon>Peptostreptococcaceae</taxon>
        <taxon>Paraclostridium</taxon>
    </lineage>
</organism>
<dbReference type="InterPro" id="IPR025648">
    <property type="entry name" value="DUF4358"/>
</dbReference>
<dbReference type="EMBL" id="CEKZ01000022">
    <property type="protein sequence ID" value="CEQ04844.1"/>
    <property type="molecule type" value="Genomic_DNA"/>
</dbReference>
<evidence type="ECO:0000256" key="1">
    <source>
        <dbReference type="SAM" id="SignalP"/>
    </source>
</evidence>
<feature type="chain" id="PRO_5038925042" evidence="1">
    <location>
        <begin position="22"/>
        <end position="156"/>
    </location>
</feature>
<reference evidence="2 3" key="1">
    <citation type="submission" date="2015-01" db="EMBL/GenBank/DDBJ databases">
        <authorList>
            <person name="Aslett A.Martin."/>
            <person name="De Silva Nishadi"/>
        </authorList>
    </citation>
    <scope>NUCLEOTIDE SEQUENCE [LARGE SCALE GENOMIC DNA]</scope>
    <source>
        <strain evidence="2 3">R28058</strain>
    </source>
</reference>
<dbReference type="Proteomes" id="UP000049127">
    <property type="component" value="Unassembled WGS sequence"/>
</dbReference>
<dbReference type="OrthoDB" id="1828164at2"/>
<proteinExistence type="predicted"/>